<feature type="chain" id="PRO_5004897844" evidence="14">
    <location>
        <begin position="28"/>
        <end position="802"/>
    </location>
</feature>
<reference evidence="17 18" key="1">
    <citation type="journal article" date="2014" name="Genome Announc.">
        <title>Draft Genome Sequence of the Agar-Degrading Bacterium Catenovulum sp. Strain DS-2, Isolated from Intestines of Haliotis diversicolor.</title>
        <authorList>
            <person name="Shan D."/>
            <person name="Li X."/>
            <person name="Gu Z."/>
            <person name="Wei G."/>
            <person name="Gao Z."/>
            <person name="Shao Z."/>
        </authorList>
    </citation>
    <scope>NUCLEOTIDE SEQUENCE [LARGE SCALE GENOMIC DNA]</scope>
    <source>
        <strain evidence="17 18">DS-2</strain>
    </source>
</reference>
<dbReference type="PANTHER" id="PTHR32552:SF89">
    <property type="entry name" value="CATECHOLATE SIDEROPHORE RECEPTOR FIU"/>
    <property type="match status" value="1"/>
</dbReference>
<organism evidence="17 18">
    <name type="scientific">Catenovulum agarivorans DS-2</name>
    <dbReference type="NCBI Taxonomy" id="1328313"/>
    <lineage>
        <taxon>Bacteria</taxon>
        <taxon>Pseudomonadati</taxon>
        <taxon>Pseudomonadota</taxon>
        <taxon>Gammaproteobacteria</taxon>
        <taxon>Alteromonadales</taxon>
        <taxon>Alteromonadaceae</taxon>
        <taxon>Catenovulum</taxon>
    </lineage>
</organism>
<evidence type="ECO:0000259" key="15">
    <source>
        <dbReference type="Pfam" id="PF00593"/>
    </source>
</evidence>
<keyword evidence="18" id="KW-1185">Reference proteome</keyword>
<dbReference type="EMBL" id="ARZY01000051">
    <property type="protein sequence ID" value="EWH08316.1"/>
    <property type="molecule type" value="Genomic_DNA"/>
</dbReference>
<dbReference type="AlphaFoldDB" id="W7Q8H9"/>
<dbReference type="GO" id="GO:0009279">
    <property type="term" value="C:cell outer membrane"/>
    <property type="evidence" value="ECO:0007669"/>
    <property type="project" value="UniProtKB-SubCell"/>
</dbReference>
<keyword evidence="10 12" id="KW-0472">Membrane</keyword>
<evidence type="ECO:0000256" key="12">
    <source>
        <dbReference type="PROSITE-ProRule" id="PRU01360"/>
    </source>
</evidence>
<protein>
    <submittedName>
        <fullName evidence="17">TonB-dependent receptor</fullName>
    </submittedName>
</protein>
<dbReference type="Pfam" id="PF00593">
    <property type="entry name" value="TonB_dep_Rec_b-barrel"/>
    <property type="match status" value="1"/>
</dbReference>
<keyword evidence="17" id="KW-0675">Receptor</keyword>
<dbReference type="eggNOG" id="COG1629">
    <property type="taxonomic scope" value="Bacteria"/>
</dbReference>
<evidence type="ECO:0000256" key="10">
    <source>
        <dbReference type="ARBA" id="ARBA00023136"/>
    </source>
</evidence>
<evidence type="ECO:0000256" key="3">
    <source>
        <dbReference type="ARBA" id="ARBA00022452"/>
    </source>
</evidence>
<comment type="similarity">
    <text evidence="12 13">Belongs to the TonB-dependent receptor family.</text>
</comment>
<dbReference type="Gene3D" id="2.170.130.10">
    <property type="entry name" value="TonB-dependent receptor, plug domain"/>
    <property type="match status" value="1"/>
</dbReference>
<keyword evidence="4" id="KW-0410">Iron transport</keyword>
<evidence type="ECO:0000256" key="8">
    <source>
        <dbReference type="ARBA" id="ARBA00023065"/>
    </source>
</evidence>
<dbReference type="PANTHER" id="PTHR32552">
    <property type="entry name" value="FERRICHROME IRON RECEPTOR-RELATED"/>
    <property type="match status" value="1"/>
</dbReference>
<dbReference type="PROSITE" id="PS52016">
    <property type="entry name" value="TONB_DEPENDENT_REC_3"/>
    <property type="match status" value="1"/>
</dbReference>
<keyword evidence="7" id="KW-0408">Iron</keyword>
<dbReference type="InterPro" id="IPR012910">
    <property type="entry name" value="Plug_dom"/>
</dbReference>
<dbReference type="InterPro" id="IPR036942">
    <property type="entry name" value="Beta-barrel_TonB_sf"/>
</dbReference>
<evidence type="ECO:0000313" key="17">
    <source>
        <dbReference type="EMBL" id="EWH08316.1"/>
    </source>
</evidence>
<keyword evidence="8" id="KW-0406">Ion transport</keyword>
<gene>
    <name evidence="17" type="ORF">DS2_18003</name>
</gene>
<dbReference type="Gene3D" id="2.40.170.20">
    <property type="entry name" value="TonB-dependent receptor, beta-barrel domain"/>
    <property type="match status" value="1"/>
</dbReference>
<keyword evidence="9 13" id="KW-0798">TonB box</keyword>
<sequence>MHMNHFNKTPIALAITTLSLVSTATMAEEQTGAEEKEFETILVTGVPRSATQMKSSVSSTVIDLQDVEVATPRTTAEIFKSIPGIRSESTGGEGNANIAVRGLPVAAGGAKFLVLQEDGLPVMQFGDIAFGNSDIFLRADSTVGGIEVVRGGSSSTTVSNSPGGVINFVSKTGEIEGGSVATTFGLDYKNLRTDFEYGGELGKDTYFHIGGFFREGEGARNAGYTGNKGGQIKANFTKEFDNGYVRLYLKHLDDRSIGYLPMPMYSDGSSIAGFDALTDTPHSAYFQQTLRLGSDGQISTGDMQNGMHPTVNSIGFEVSLDLENDWTLLNKFRRSSISGEFISPFPAEVANASTIAESIGGAGAELEYANGPSKGQAFTDATQNGLVMRIHTFDVEMDNFNNYANDLKLSKDFTDVSVTFGMYKASQDIGMSWLWNSYLMEVKGDNAAFLNVVGADGTQYSDNGLYAYGTPAWGNCCQRNYDAKYDITAPYIAIAGETDRFNWDISVRRDMGDASGTYSGPSATSTVDMNRDGVISMPEQAVVSIDLANPSIINYDWAYTSFSAGVNYLLTDDLALFTRLSRGGRANADRLLFGKVNDDGSVAKEDSIDMVDQWELGAKYRGDGYGIFVTGFLAETEEQNYEATSQTFFDRVYEAKGVEIEANYRVGEFDLKAGATWTDAEIVKDQMNPDVVGNTPRRQADFIYQATATYSFEQAKVGLNVLGTTDSYAQDNNDLKFDGYTQFNVFADYLVTDNLTVSLNVNNLTDEVGITEAEEGSIPANNIIRARSINGRTTSMTLRYTF</sequence>
<dbReference type="Proteomes" id="UP000019276">
    <property type="component" value="Unassembled WGS sequence"/>
</dbReference>
<evidence type="ECO:0000256" key="5">
    <source>
        <dbReference type="ARBA" id="ARBA00022692"/>
    </source>
</evidence>
<comment type="subcellular location">
    <subcellularLocation>
        <location evidence="1 12">Cell outer membrane</location>
        <topology evidence="1 12">Multi-pass membrane protein</topology>
    </subcellularLocation>
</comment>
<evidence type="ECO:0000313" key="18">
    <source>
        <dbReference type="Proteomes" id="UP000019276"/>
    </source>
</evidence>
<feature type="domain" description="TonB-dependent receptor-like beta-barrel" evidence="15">
    <location>
        <begin position="391"/>
        <end position="764"/>
    </location>
</feature>
<dbReference type="InterPro" id="IPR000531">
    <property type="entry name" value="Beta-barrel_TonB"/>
</dbReference>
<evidence type="ECO:0000256" key="9">
    <source>
        <dbReference type="ARBA" id="ARBA00023077"/>
    </source>
</evidence>
<dbReference type="STRING" id="1328313.DS2_18003"/>
<dbReference type="InterPro" id="IPR037066">
    <property type="entry name" value="Plug_dom_sf"/>
</dbReference>
<keyword evidence="3 12" id="KW-1134">Transmembrane beta strand</keyword>
<dbReference type="GO" id="GO:0015344">
    <property type="term" value="F:siderophore uptake transmembrane transporter activity"/>
    <property type="evidence" value="ECO:0007669"/>
    <property type="project" value="TreeGrafter"/>
</dbReference>
<keyword evidence="2 12" id="KW-0813">Transport</keyword>
<accession>W7Q8H9</accession>
<evidence type="ECO:0000256" key="4">
    <source>
        <dbReference type="ARBA" id="ARBA00022496"/>
    </source>
</evidence>
<proteinExistence type="inferred from homology"/>
<dbReference type="eggNOG" id="COG4206">
    <property type="taxonomic scope" value="Bacteria"/>
</dbReference>
<evidence type="ECO:0000256" key="14">
    <source>
        <dbReference type="SAM" id="SignalP"/>
    </source>
</evidence>
<dbReference type="InterPro" id="IPR039426">
    <property type="entry name" value="TonB-dep_rcpt-like"/>
</dbReference>
<evidence type="ECO:0000256" key="13">
    <source>
        <dbReference type="RuleBase" id="RU003357"/>
    </source>
</evidence>
<keyword evidence="11 12" id="KW-0998">Cell outer membrane</keyword>
<name>W7Q8H9_9ALTE</name>
<dbReference type="PATRIC" id="fig|1328313.3.peg.3681"/>
<evidence type="ECO:0000256" key="1">
    <source>
        <dbReference type="ARBA" id="ARBA00004571"/>
    </source>
</evidence>
<keyword evidence="6 14" id="KW-0732">Signal</keyword>
<dbReference type="Pfam" id="PF07715">
    <property type="entry name" value="Plug"/>
    <property type="match status" value="1"/>
</dbReference>
<evidence type="ECO:0000256" key="7">
    <source>
        <dbReference type="ARBA" id="ARBA00023004"/>
    </source>
</evidence>
<keyword evidence="5 12" id="KW-0812">Transmembrane</keyword>
<evidence type="ECO:0000256" key="2">
    <source>
        <dbReference type="ARBA" id="ARBA00022448"/>
    </source>
</evidence>
<dbReference type="SUPFAM" id="SSF56935">
    <property type="entry name" value="Porins"/>
    <property type="match status" value="1"/>
</dbReference>
<evidence type="ECO:0000259" key="16">
    <source>
        <dbReference type="Pfam" id="PF07715"/>
    </source>
</evidence>
<evidence type="ECO:0000256" key="6">
    <source>
        <dbReference type="ARBA" id="ARBA00022729"/>
    </source>
</evidence>
<feature type="domain" description="TonB-dependent receptor plug" evidence="16">
    <location>
        <begin position="52"/>
        <end position="165"/>
    </location>
</feature>
<evidence type="ECO:0000256" key="11">
    <source>
        <dbReference type="ARBA" id="ARBA00023237"/>
    </source>
</evidence>
<comment type="caution">
    <text evidence="17">The sequence shown here is derived from an EMBL/GenBank/DDBJ whole genome shotgun (WGS) entry which is preliminary data.</text>
</comment>
<feature type="signal peptide" evidence="14">
    <location>
        <begin position="1"/>
        <end position="27"/>
    </location>
</feature>